<proteinExistence type="inferred from homology"/>
<reference evidence="5 6" key="1">
    <citation type="submission" date="2021-02" db="EMBL/GenBank/DDBJ databases">
        <title>Paracoccus methylovroum sp.nov., a new methanol and methylamine utilizing methylotrophic denitrifer.</title>
        <authorList>
            <person name="Timsy T."/>
            <person name="Behrendt U."/>
            <person name="Ulrich A."/>
            <person name="Spanner T."/>
            <person name="Foesel B.U."/>
            <person name="Horn M.A."/>
            <person name="Kolb S."/>
        </authorList>
    </citation>
    <scope>NUCLEOTIDE SEQUENCE [LARGE SCALE GENOMIC DNA]</scope>
    <source>
        <strain evidence="5 6">H4-D09</strain>
    </source>
</reference>
<dbReference type="CDD" id="cd06307">
    <property type="entry name" value="PBP1_sugar_binding"/>
    <property type="match status" value="1"/>
</dbReference>
<evidence type="ECO:0000256" key="3">
    <source>
        <dbReference type="ARBA" id="ARBA00022729"/>
    </source>
</evidence>
<dbReference type="InterPro" id="IPR025997">
    <property type="entry name" value="SBP_2_dom"/>
</dbReference>
<protein>
    <submittedName>
        <fullName evidence="5">LacI family DNA-binding transcriptional regulator</fullName>
    </submittedName>
</protein>
<keyword evidence="5" id="KW-0238">DNA-binding</keyword>
<organism evidence="5 6">
    <name type="scientific">Paracoccus methylovorus</name>
    <dbReference type="NCBI Taxonomy" id="2812658"/>
    <lineage>
        <taxon>Bacteria</taxon>
        <taxon>Pseudomonadati</taxon>
        <taxon>Pseudomonadota</taxon>
        <taxon>Alphaproteobacteria</taxon>
        <taxon>Rhodobacterales</taxon>
        <taxon>Paracoccaceae</taxon>
        <taxon>Paracoccus</taxon>
    </lineage>
</organism>
<dbReference type="CDD" id="cd01392">
    <property type="entry name" value="HTH_LacI"/>
    <property type="match status" value="1"/>
</dbReference>
<accession>A0ABX7JKI4</accession>
<dbReference type="Pfam" id="PF00356">
    <property type="entry name" value="LacI"/>
    <property type="match status" value="1"/>
</dbReference>
<dbReference type="Proteomes" id="UP000663629">
    <property type="component" value="Chromosome 2"/>
</dbReference>
<keyword evidence="6" id="KW-1185">Reference proteome</keyword>
<comment type="similarity">
    <text evidence="2">Belongs to the bacterial solute-binding protein 2 family.</text>
</comment>
<dbReference type="PANTHER" id="PTHR46847:SF1">
    <property type="entry name" value="D-ALLOSE-BINDING PERIPLASMIC PROTEIN-RELATED"/>
    <property type="match status" value="1"/>
</dbReference>
<evidence type="ECO:0000313" key="6">
    <source>
        <dbReference type="Proteomes" id="UP000663629"/>
    </source>
</evidence>
<dbReference type="SUPFAM" id="SSF47413">
    <property type="entry name" value="lambda repressor-like DNA-binding domains"/>
    <property type="match status" value="1"/>
</dbReference>
<evidence type="ECO:0000259" key="4">
    <source>
        <dbReference type="PROSITE" id="PS50932"/>
    </source>
</evidence>
<dbReference type="SUPFAM" id="SSF53822">
    <property type="entry name" value="Periplasmic binding protein-like I"/>
    <property type="match status" value="1"/>
</dbReference>
<feature type="domain" description="HTH lacI-type" evidence="4">
    <location>
        <begin position="16"/>
        <end position="57"/>
    </location>
</feature>
<dbReference type="EMBL" id="CP070371">
    <property type="protein sequence ID" value="QRZ14755.1"/>
    <property type="molecule type" value="Genomic_DNA"/>
</dbReference>
<gene>
    <name evidence="5" type="ORF">JWJ88_17475</name>
</gene>
<dbReference type="Gene3D" id="3.40.50.2300">
    <property type="match status" value="2"/>
</dbReference>
<dbReference type="RefSeq" id="WP_205295725.1">
    <property type="nucleotide sequence ID" value="NZ_CP070371.1"/>
</dbReference>
<dbReference type="Pfam" id="PF13407">
    <property type="entry name" value="Peripla_BP_4"/>
    <property type="match status" value="1"/>
</dbReference>
<evidence type="ECO:0000256" key="2">
    <source>
        <dbReference type="ARBA" id="ARBA00007639"/>
    </source>
</evidence>
<evidence type="ECO:0000256" key="1">
    <source>
        <dbReference type="ARBA" id="ARBA00004196"/>
    </source>
</evidence>
<dbReference type="Gene3D" id="1.10.260.40">
    <property type="entry name" value="lambda repressor-like DNA-binding domains"/>
    <property type="match status" value="1"/>
</dbReference>
<dbReference type="InterPro" id="IPR000843">
    <property type="entry name" value="HTH_LacI"/>
</dbReference>
<dbReference type="SMART" id="SM00354">
    <property type="entry name" value="HTH_LACI"/>
    <property type="match status" value="1"/>
</dbReference>
<evidence type="ECO:0000313" key="5">
    <source>
        <dbReference type="EMBL" id="QRZ14755.1"/>
    </source>
</evidence>
<keyword evidence="3" id="KW-0732">Signal</keyword>
<dbReference type="PROSITE" id="PS50932">
    <property type="entry name" value="HTH_LACI_2"/>
    <property type="match status" value="1"/>
</dbReference>
<dbReference type="InterPro" id="IPR010982">
    <property type="entry name" value="Lambda_DNA-bd_dom_sf"/>
</dbReference>
<dbReference type="GO" id="GO:0003677">
    <property type="term" value="F:DNA binding"/>
    <property type="evidence" value="ECO:0007669"/>
    <property type="project" value="UniProtKB-KW"/>
</dbReference>
<comment type="subcellular location">
    <subcellularLocation>
        <location evidence="1">Cell envelope</location>
    </subcellularLocation>
</comment>
<dbReference type="PANTHER" id="PTHR46847">
    <property type="entry name" value="D-ALLOSE-BINDING PERIPLASMIC PROTEIN-RELATED"/>
    <property type="match status" value="1"/>
</dbReference>
<name>A0ABX7JKI4_9RHOB</name>
<dbReference type="InterPro" id="IPR028082">
    <property type="entry name" value="Peripla_BP_I"/>
</dbReference>
<sequence length="344" mass="37827">MRMMTHTGRARGWKGPSLKEIAQLSGLGTATVDRVLNNRAGVREKTRLRVLAALEKLSHDTAPGERMFDLRLFCESGATFNATMEQAAEAVNRSLPGVRIRGTYIPTSQVDPSTFARQMEQEGSEADGVLVVAREHPATNSAIRKLCAAGVPVVCLTSDLPSSRRSAYIGNDQYAAGSVAALLIGSRLPRERNKILIVMSVPFRSQQEREMGFRRVLRADFPHLRIEERVVANDDADSTGEQLTRHFETHGVPRAIYNVAGANRGVAWALEAVGSERDTIFVGHELTQHSRNLLESGIMDFVISHDFVSELIQAAQWIRSTKEGATAHPSTSQILVHTKYNCGL</sequence>